<dbReference type="Gene3D" id="2.120.10.10">
    <property type="match status" value="1"/>
</dbReference>
<dbReference type="GO" id="GO:0019062">
    <property type="term" value="P:virion attachment to host cell"/>
    <property type="evidence" value="ECO:0007669"/>
    <property type="project" value="UniProtKB-KW"/>
</dbReference>
<evidence type="ECO:0000256" key="11">
    <source>
        <dbReference type="ARBA" id="ARBA00022989"/>
    </source>
</evidence>
<sequence>MISEISATIISDLKPKTDLINSQVGFNIPTQLSQIYAVLKNDVMRACTPQFTYNNISCPVSVDPTNTRFFDPINLGVVSTCFGEGRNLKILTPVKVVNFPSFIPGPTKSDVCILHPSFGLSSTVWGYTHMIVDGKCNDLEHVDQYFAVGKIADQGGDVPHLETTVSWFMNDGLSRKYCSVLAGLESVWLGCSLSTEDRVQDYKTPGISKLSLAYMDVYGRKKEWIYDQDEIEFDNEYTALYFSLGSGLMRGGKGYFLVEGGLLTPYPGDVWCEPIGCTVYARRACNEATMPLLYGERQMVNGILEFDLIYDTKPKLKVRTLSPQTNPRGSKGRLISVGEDKPAYIYLENDNWYRYPYVGIINFEPDPRVTWTPISAVAAAGPGECKSQNRCPNSCTGGIYQDIFPLGKRFELGVTLMVDGIGTYTNPSIQVFNKTQVLYKSYITKKGQTMKSSTTTCFVFKYRIWCLSIADLGDPSTGLMAPAPFLYHLNLACTNYDRSHGVPIMDPSYPYLGGTPRPTVTDCYIQKNKGKDFVVLSIRGETHAYEIIWKKGLDNSTLDRELASICPDILDDLPERDTPDLTIKEFTMENATVVPTTALPLSKSGYVIPIKVKSTIPTARTTVIVEGNQTHVSKKPIHGTTHPHIVTNQVIKDTRPTPGSYRNTLNPGSRERRDSAVGPTPRPQEENVNATTNQRDVVRNPGETRMLTWRERYWPYIGKVWN</sequence>
<dbReference type="SUPFAM" id="SSF50939">
    <property type="entry name" value="Sialidases"/>
    <property type="match status" value="1"/>
</dbReference>
<protein>
    <submittedName>
        <fullName evidence="17">Hemagglutinin-neuraminidase</fullName>
    </submittedName>
</protein>
<dbReference type="Pfam" id="PF00423">
    <property type="entry name" value="HN"/>
    <property type="match status" value="1"/>
</dbReference>
<keyword evidence="8" id="KW-1043">Host membrane</keyword>
<dbReference type="GO" id="GO:0033644">
    <property type="term" value="C:host cell membrane"/>
    <property type="evidence" value="ECO:0007669"/>
    <property type="project" value="UniProtKB-SubCell"/>
</dbReference>
<dbReference type="EMBL" id="PP712045">
    <property type="protein sequence ID" value="XBH24261.1"/>
    <property type="molecule type" value="Viral_cRNA"/>
</dbReference>
<comment type="subcellular location">
    <subcellularLocation>
        <location evidence="2">Host membrane</location>
        <topology evidence="2">Single-pass type II membrane protein</topology>
    </subcellularLocation>
    <subcellularLocation>
        <location evidence="1">Virion membrane</location>
        <topology evidence="1">Single-pass type II membrane protein</topology>
    </subcellularLocation>
</comment>
<dbReference type="GO" id="GO:0046789">
    <property type="term" value="F:host cell surface receptor binding"/>
    <property type="evidence" value="ECO:0007669"/>
    <property type="project" value="InterPro"/>
</dbReference>
<accession>A0AAU7E4S9</accession>
<dbReference type="GO" id="GO:0019031">
    <property type="term" value="C:viral envelope"/>
    <property type="evidence" value="ECO:0007669"/>
    <property type="project" value="UniProtKB-KW"/>
</dbReference>
<evidence type="ECO:0000256" key="1">
    <source>
        <dbReference type="ARBA" id="ARBA00004208"/>
    </source>
</evidence>
<reference evidence="17" key="1">
    <citation type="journal article" date="2024" name="Microbiome">
        <title>Substantial viral diversity in bats and rodents from East Africa: insights into evolution, recombination, and cocirculation.</title>
        <authorList>
            <person name="Wang D."/>
            <person name="Yang X."/>
            <person name="Ren Z."/>
            <person name="Hu B."/>
            <person name="Zhao H."/>
            <person name="Yang K."/>
            <person name="Shi P."/>
            <person name="Zhang Z."/>
            <person name="Feng Q."/>
            <person name="Nawenja C.V."/>
            <person name="Obanda V."/>
            <person name="Robert K."/>
            <person name="Nalikka B."/>
            <person name="Waruhiu C.N."/>
            <person name="Ochola G.O."/>
            <person name="Onyuok S.O."/>
            <person name="Ochieng H."/>
            <person name="Li B."/>
            <person name="Zhu Y."/>
            <person name="Si H."/>
            <person name="Yin J."/>
            <person name="Kristiansen K."/>
            <person name="Jin X."/>
            <person name="Xu X."/>
            <person name="Xiao M."/>
            <person name="Agwanda B."/>
            <person name="Ommeh S."/>
            <person name="Li J."/>
            <person name="Shi Z.L."/>
        </authorList>
    </citation>
    <scope>NUCLEOTIDE SEQUENCE</scope>
    <source>
        <strain evidence="17">9A/Kenya/19BR182KID/2019</strain>
    </source>
</reference>
<reference evidence="17" key="2">
    <citation type="submission" date="2024-02" db="EMBL/GenBank/DDBJ databases">
        <authorList>
            <person name="Hu B."/>
        </authorList>
    </citation>
    <scope>NUCLEOTIDE SEQUENCE</scope>
    <source>
        <strain evidence="17">9A/Kenya/19BR182KID/2019</strain>
    </source>
</reference>
<evidence type="ECO:0000256" key="16">
    <source>
        <dbReference type="SAM" id="MobiDB-lite"/>
    </source>
</evidence>
<evidence type="ECO:0000256" key="3">
    <source>
        <dbReference type="ARBA" id="ARBA00022546"/>
    </source>
</evidence>
<keyword evidence="14" id="KW-1160">Virus entry into host cell</keyword>
<dbReference type="InterPro" id="IPR000665">
    <property type="entry name" value="Hemagglutn/HN"/>
</dbReference>
<keyword evidence="4" id="KW-0945">Host-virus interaction</keyword>
<evidence type="ECO:0000256" key="15">
    <source>
        <dbReference type="RuleBase" id="RU004216"/>
    </source>
</evidence>
<evidence type="ECO:0000256" key="10">
    <source>
        <dbReference type="ARBA" id="ARBA00022968"/>
    </source>
</evidence>
<evidence type="ECO:0000256" key="4">
    <source>
        <dbReference type="ARBA" id="ARBA00022581"/>
    </source>
</evidence>
<evidence type="ECO:0000313" key="17">
    <source>
        <dbReference type="EMBL" id="XBH24261.1"/>
    </source>
</evidence>
<evidence type="ECO:0000256" key="12">
    <source>
        <dbReference type="ARBA" id="ARBA00023136"/>
    </source>
</evidence>
<dbReference type="GO" id="GO:0055036">
    <property type="term" value="C:virion membrane"/>
    <property type="evidence" value="ECO:0007669"/>
    <property type="project" value="UniProtKB-SubCell"/>
</dbReference>
<keyword evidence="12" id="KW-0472">Membrane</keyword>
<keyword evidence="11" id="KW-1133">Transmembrane helix</keyword>
<keyword evidence="6" id="KW-1161">Viral attachment to host cell</keyword>
<keyword evidence="10" id="KW-0735">Signal-anchor</keyword>
<keyword evidence="3 15" id="KW-0348">Hemagglutinin</keyword>
<keyword evidence="5" id="KW-0812">Transmembrane</keyword>
<dbReference type="GO" id="GO:0046718">
    <property type="term" value="P:symbiont entry into host cell"/>
    <property type="evidence" value="ECO:0007669"/>
    <property type="project" value="UniProtKB-KW"/>
</dbReference>
<keyword evidence="7" id="KW-0946">Virion</keyword>
<evidence type="ECO:0000256" key="2">
    <source>
        <dbReference type="ARBA" id="ARBA00004597"/>
    </source>
</evidence>
<keyword evidence="13" id="KW-0325">Glycoprotein</keyword>
<evidence type="ECO:0000256" key="9">
    <source>
        <dbReference type="ARBA" id="ARBA00022879"/>
    </source>
</evidence>
<evidence type="ECO:0000256" key="13">
    <source>
        <dbReference type="ARBA" id="ARBA00023180"/>
    </source>
</evidence>
<comment type="similarity">
    <text evidence="15">Belongs to the paramyxoviruses hemagglutinin-neuraminidase family.</text>
</comment>
<dbReference type="InterPro" id="IPR036278">
    <property type="entry name" value="Sialidase_sf"/>
</dbReference>
<feature type="compositionally biased region" description="Polar residues" evidence="16">
    <location>
        <begin position="686"/>
        <end position="695"/>
    </location>
</feature>
<feature type="region of interest" description="Disordered" evidence="16">
    <location>
        <begin position="652"/>
        <end position="695"/>
    </location>
</feature>
<organism evidence="17">
    <name type="scientific">Dendromus rat paramyxovirus</name>
    <dbReference type="NCBI Taxonomy" id="3141873"/>
    <lineage>
        <taxon>Viruses</taxon>
        <taxon>Riboviria</taxon>
        <taxon>Orthornavirae</taxon>
        <taxon>Negarnaviricota</taxon>
        <taxon>Haploviricotina</taxon>
        <taxon>Monjiviricetes</taxon>
        <taxon>Mononegavirales</taxon>
        <taxon>Paramyxoviridae</taxon>
    </lineage>
</organism>
<evidence type="ECO:0000256" key="6">
    <source>
        <dbReference type="ARBA" id="ARBA00022804"/>
    </source>
</evidence>
<evidence type="ECO:0000256" key="5">
    <source>
        <dbReference type="ARBA" id="ARBA00022692"/>
    </source>
</evidence>
<name>A0AAU7E4S9_9MONO</name>
<evidence type="ECO:0000256" key="14">
    <source>
        <dbReference type="ARBA" id="ARBA00023296"/>
    </source>
</evidence>
<proteinExistence type="inferred from homology"/>
<evidence type="ECO:0000256" key="7">
    <source>
        <dbReference type="ARBA" id="ARBA00022844"/>
    </source>
</evidence>
<evidence type="ECO:0000256" key="8">
    <source>
        <dbReference type="ARBA" id="ARBA00022870"/>
    </source>
</evidence>
<keyword evidence="9 15" id="KW-0261">Viral envelope protein</keyword>